<name>A0ABS4FP04_9BACL</name>
<keyword evidence="6" id="KW-0378">Hydrolase</keyword>
<dbReference type="SUPFAM" id="SSF52540">
    <property type="entry name" value="P-loop containing nucleoside triphosphate hydrolases"/>
    <property type="match status" value="1"/>
</dbReference>
<dbReference type="Pfam" id="PF13476">
    <property type="entry name" value="AAA_23"/>
    <property type="match status" value="1"/>
</dbReference>
<dbReference type="EMBL" id="JAGGKG010000003">
    <property type="protein sequence ID" value="MBP1904313.1"/>
    <property type="molecule type" value="Genomic_DNA"/>
</dbReference>
<dbReference type="RefSeq" id="WP_210087995.1">
    <property type="nucleotide sequence ID" value="NZ_JAGGKG010000003.1"/>
</dbReference>
<protein>
    <recommendedName>
        <fullName evidence="3">Nuclease SbcCD subunit C</fullName>
    </recommendedName>
</protein>
<dbReference type="GO" id="GO:0004527">
    <property type="term" value="F:exonuclease activity"/>
    <property type="evidence" value="ECO:0007669"/>
    <property type="project" value="UniProtKB-KW"/>
</dbReference>
<feature type="coiled-coil region" evidence="4">
    <location>
        <begin position="185"/>
        <end position="412"/>
    </location>
</feature>
<comment type="subunit">
    <text evidence="2">Heterodimer of SbcC and SbcD.</text>
</comment>
<evidence type="ECO:0000313" key="6">
    <source>
        <dbReference type="EMBL" id="MBP1904313.1"/>
    </source>
</evidence>
<gene>
    <name evidence="6" type="ORF">J2Z32_000930</name>
</gene>
<evidence type="ECO:0000259" key="5">
    <source>
        <dbReference type="Pfam" id="PF13476"/>
    </source>
</evidence>
<evidence type="ECO:0000256" key="4">
    <source>
        <dbReference type="SAM" id="Coils"/>
    </source>
</evidence>
<reference evidence="6 7" key="1">
    <citation type="submission" date="2021-03" db="EMBL/GenBank/DDBJ databases">
        <title>Genomic Encyclopedia of Type Strains, Phase IV (KMG-IV): sequencing the most valuable type-strain genomes for metagenomic binning, comparative biology and taxonomic classification.</title>
        <authorList>
            <person name="Goeker M."/>
        </authorList>
    </citation>
    <scope>NUCLEOTIDE SEQUENCE [LARGE SCALE GENOMIC DNA]</scope>
    <source>
        <strain evidence="6 7">DSM 14349</strain>
    </source>
</reference>
<accession>A0ABS4FP04</accession>
<dbReference type="Proteomes" id="UP001519272">
    <property type="component" value="Unassembled WGS sequence"/>
</dbReference>
<dbReference type="PANTHER" id="PTHR32114:SF2">
    <property type="entry name" value="ABC TRANSPORTER ABCH.3"/>
    <property type="match status" value="1"/>
</dbReference>
<dbReference type="InterPro" id="IPR027417">
    <property type="entry name" value="P-loop_NTPase"/>
</dbReference>
<evidence type="ECO:0000313" key="7">
    <source>
        <dbReference type="Proteomes" id="UP001519272"/>
    </source>
</evidence>
<keyword evidence="6" id="KW-0269">Exonuclease</keyword>
<proteinExistence type="inferred from homology"/>
<dbReference type="PANTHER" id="PTHR32114">
    <property type="entry name" value="ABC TRANSPORTER ABCH.3"/>
    <property type="match status" value="1"/>
</dbReference>
<evidence type="ECO:0000256" key="2">
    <source>
        <dbReference type="ARBA" id="ARBA00011322"/>
    </source>
</evidence>
<dbReference type="InterPro" id="IPR038729">
    <property type="entry name" value="Rad50/SbcC_AAA"/>
</dbReference>
<dbReference type="Gene3D" id="3.40.50.300">
    <property type="entry name" value="P-loop containing nucleotide triphosphate hydrolases"/>
    <property type="match status" value="2"/>
</dbReference>
<keyword evidence="4" id="KW-0175">Coiled coil</keyword>
<feature type="coiled-coil region" evidence="4">
    <location>
        <begin position="923"/>
        <end position="995"/>
    </location>
</feature>
<keyword evidence="6" id="KW-0540">Nuclease</keyword>
<organism evidence="6 7">
    <name type="scientific">Paenibacillus turicensis</name>
    <dbReference type="NCBI Taxonomy" id="160487"/>
    <lineage>
        <taxon>Bacteria</taxon>
        <taxon>Bacillati</taxon>
        <taxon>Bacillota</taxon>
        <taxon>Bacilli</taxon>
        <taxon>Bacillales</taxon>
        <taxon>Paenibacillaceae</taxon>
        <taxon>Paenibacillus</taxon>
    </lineage>
</organism>
<feature type="domain" description="Rad50/SbcC-type AAA" evidence="5">
    <location>
        <begin position="6"/>
        <end position="249"/>
    </location>
</feature>
<evidence type="ECO:0000256" key="1">
    <source>
        <dbReference type="ARBA" id="ARBA00006930"/>
    </source>
</evidence>
<comment type="similarity">
    <text evidence="1">Belongs to the SMC family. SbcC subfamily.</text>
</comment>
<sequence length="1174" mass="133521">MKPIHLKIAGLQSYRQMQEIDFSALTEMGLFGIFGPTGSGKSTILDAITLAMYGKVGRALGGTQGIMNQSEDALFVSFTFELTSAKGKERYRVERRFKRTNELSISNTISRFIAVTEQGETVVADKLADVTKCVEQKIGLKLDDFTRAVVLPQGKFAEFLSLKGVDRRAMLQRLFHLEQYGDVLGQKVNRYVKEHEQQLRELQAEQQGLGAASFEQVEVIDSSWQLAVMYTKERQKVLEQAQQQLQQLTLKRQWSRDLEQALAQRNNLQQKQAEVDNMQMKLTRANEATALKLPLTTLKQLQQQVSTLELGLQQATASLETANKERETTSAALKEAKEQLAQNEPQLLQRIEQLEQAQLLEKECVKLQDESLHMKAQLADMESKRQQAQHLLSKEEQLLVKAQHRKVELEQQALLNEVKPLERKQAQEALREEQAAIQLSTQLEALAKEEQLWSNKALEIQKQMATLQAEQVMLNGQLKETLQQLHDLMGQQIKSKTEVKAWQIQLQTVQRQLQQLSEHEQKLRWASQLASGLIVGEPCLVCGSVHHPALANSEQLEVAHHELQAQFNDIQSWAAEFNKLEYRYERSVEQLVTLIESITELEPIEGLEFIEGMEHLQSNRLQDTLKETAVSVSSELNSPHSEESEAQAKFIPFWTKELVACGEQLHQFEQQCSAQQAVIAQWIQTTKQIQVSWRKLAQTSLTIVSEQSAVEQKGQELADQKTLLQEQLQQYQHILAQLPLQSSQDGSDKGPATLRWEEIERRDIDAEDIKERLARSLPFIEETTAKIGQLKDGLIELDKHRVQLSTQLEGKSELLEEKQARLKLWSQGQAVAPLLTDVQQQLVKLRFAAKTSEEKYELALKNFHERSTGHGIAEQALASVKDQWQRQVLVWEKALAESPFKDEAEVMATWMESEQISQYTAQIEQHLNLQRELEVTIKDLQSRLGKERVDEAMWQQKQAEVEQAKSDAELAVRHAARLERDLEDIKLRHTRWQQLEEQKIKLEHKHNLLVKLQTSLRGNAFVEYIAEEQLMNVSRSASERLKFLTNQRYALESDSGGGFVIRDDANGGVRRPVGTLSGGETFLTSLALALALSAQIQLRGQYPLQFFFLDEGFGTLDPELLDTVITSLEHLHHEHLAVGIISHVADLRARLPRKLVVVPAESGGDGSKIVLEKL</sequence>
<keyword evidence="7" id="KW-1185">Reference proteome</keyword>
<comment type="caution">
    <text evidence="6">The sequence shown here is derived from an EMBL/GenBank/DDBJ whole genome shotgun (WGS) entry which is preliminary data.</text>
</comment>
<evidence type="ECO:0000256" key="3">
    <source>
        <dbReference type="ARBA" id="ARBA00013368"/>
    </source>
</evidence>
<dbReference type="Pfam" id="PF13558">
    <property type="entry name" value="SbcC_Walker_B"/>
    <property type="match status" value="1"/>
</dbReference>